<sequence>MRITFLLAIGPLLYLWGAALQLQVAAVHLGYNFARHLKVLLWRTPFKEGLKYPPIF</sequence>
<proteinExistence type="predicted"/>
<comment type="caution">
    <text evidence="1">The sequence shown here is derived from an EMBL/GenBank/DDBJ whole genome shotgun (WGS) entry which is preliminary data.</text>
</comment>
<reference evidence="1 2" key="1">
    <citation type="submission" date="2022-05" db="EMBL/GenBank/DDBJ databases">
        <title>Novel Pseudomonas spp. Isolated from a Rainbow Trout Aquaculture Facility.</title>
        <authorList>
            <person name="Testerman T."/>
            <person name="Graf J."/>
        </authorList>
    </citation>
    <scope>NUCLEOTIDE SEQUENCE [LARGE SCALE GENOMIC DNA]</scope>
    <source>
        <strain evidence="1 2">ID681</strain>
    </source>
</reference>
<gene>
    <name evidence="1" type="ORF">M5G11_21520</name>
</gene>
<evidence type="ECO:0000313" key="2">
    <source>
        <dbReference type="Proteomes" id="UP001148203"/>
    </source>
</evidence>
<dbReference type="Proteomes" id="UP001148203">
    <property type="component" value="Unassembled WGS sequence"/>
</dbReference>
<evidence type="ECO:0000313" key="1">
    <source>
        <dbReference type="EMBL" id="MDD0993112.1"/>
    </source>
</evidence>
<dbReference type="RefSeq" id="WP_273912882.1">
    <property type="nucleotide sequence ID" value="NZ_JAMDGX010000072.1"/>
</dbReference>
<organism evidence="1 2">
    <name type="scientific">Pseudomonas fontis</name>
    <dbReference type="NCBI Taxonomy" id="2942633"/>
    <lineage>
        <taxon>Bacteria</taxon>
        <taxon>Pseudomonadati</taxon>
        <taxon>Pseudomonadota</taxon>
        <taxon>Gammaproteobacteria</taxon>
        <taxon>Pseudomonadales</taxon>
        <taxon>Pseudomonadaceae</taxon>
        <taxon>Pseudomonas</taxon>
    </lineage>
</organism>
<name>A0ABT5NYA8_9PSED</name>
<protein>
    <submittedName>
        <fullName evidence="1">Uncharacterized protein</fullName>
    </submittedName>
</protein>
<accession>A0ABT5NYA8</accession>
<dbReference type="EMBL" id="JAMDGY010000078">
    <property type="protein sequence ID" value="MDD0993112.1"/>
    <property type="molecule type" value="Genomic_DNA"/>
</dbReference>
<keyword evidence="2" id="KW-1185">Reference proteome</keyword>